<evidence type="ECO:0000259" key="3">
    <source>
        <dbReference type="Pfam" id="PF01557"/>
    </source>
</evidence>
<feature type="domain" description="Fumarylacetoacetase-like C-terminal" evidence="3">
    <location>
        <begin position="74"/>
        <end position="276"/>
    </location>
</feature>
<evidence type="ECO:0000313" key="6">
    <source>
        <dbReference type="Proteomes" id="UP000592216"/>
    </source>
</evidence>
<comment type="caution">
    <text evidence="5">The sequence shown here is derived from an EMBL/GenBank/DDBJ whole genome shotgun (WGS) entry which is preliminary data.</text>
</comment>
<dbReference type="AlphaFoldDB" id="A0A850QIE1"/>
<dbReference type="PANTHER" id="PTHR42796:SF4">
    <property type="entry name" value="FUMARYLACETOACETATE HYDROLASE DOMAIN-CONTAINING PROTEIN 2A"/>
    <property type="match status" value="1"/>
</dbReference>
<dbReference type="Pfam" id="PF10370">
    <property type="entry name" value="Rv2993c-like_N"/>
    <property type="match status" value="1"/>
</dbReference>
<dbReference type="InterPro" id="IPR051121">
    <property type="entry name" value="FAH"/>
</dbReference>
<feature type="domain" description="Rv2993c-like N-terminal" evidence="4">
    <location>
        <begin position="1"/>
        <end position="67"/>
    </location>
</feature>
<dbReference type="Proteomes" id="UP000592216">
    <property type="component" value="Unassembled WGS sequence"/>
</dbReference>
<accession>A0A850QIE1</accession>
<dbReference type="GO" id="GO:0016853">
    <property type="term" value="F:isomerase activity"/>
    <property type="evidence" value="ECO:0007669"/>
    <property type="project" value="UniProtKB-ARBA"/>
</dbReference>
<evidence type="ECO:0000256" key="1">
    <source>
        <dbReference type="ARBA" id="ARBA00010211"/>
    </source>
</evidence>
<reference evidence="5 6" key="1">
    <citation type="submission" date="2020-04" db="EMBL/GenBank/DDBJ databases">
        <title>Donghicola sp., a member of the Rhodobacteraceae family isolated from mangrove forest in Thailand.</title>
        <authorList>
            <person name="Charoenyingcharoen P."/>
            <person name="Yukphan P."/>
        </authorList>
    </citation>
    <scope>NUCLEOTIDE SEQUENCE [LARGE SCALE GENOMIC DNA]</scope>
    <source>
        <strain evidence="5 6">B5-SW-15</strain>
    </source>
</reference>
<keyword evidence="2" id="KW-0479">Metal-binding</keyword>
<dbReference type="EMBL" id="JABCJE010000018">
    <property type="protein sequence ID" value="NVO25561.1"/>
    <property type="molecule type" value="Genomic_DNA"/>
</dbReference>
<proteinExistence type="inferred from homology"/>
<keyword evidence="5" id="KW-0378">Hydrolase</keyword>
<protein>
    <submittedName>
        <fullName evidence="5">Fumarylacetoacetate hydrolase family protein</fullName>
    </submittedName>
</protein>
<dbReference type="Pfam" id="PF01557">
    <property type="entry name" value="FAA_hydrolase"/>
    <property type="match status" value="1"/>
</dbReference>
<dbReference type="RefSeq" id="WP_177159088.1">
    <property type="nucleotide sequence ID" value="NZ_JABCJE010000018.1"/>
</dbReference>
<gene>
    <name evidence="5" type="ORF">HJ536_19590</name>
</gene>
<organism evidence="5 6">
    <name type="scientific">Donghicola mangrovi</name>
    <dbReference type="NCBI Taxonomy" id="2729614"/>
    <lineage>
        <taxon>Bacteria</taxon>
        <taxon>Pseudomonadati</taxon>
        <taxon>Pseudomonadota</taxon>
        <taxon>Alphaproteobacteria</taxon>
        <taxon>Rhodobacterales</taxon>
        <taxon>Roseobacteraceae</taxon>
        <taxon>Donghicola</taxon>
    </lineage>
</organism>
<evidence type="ECO:0000259" key="4">
    <source>
        <dbReference type="Pfam" id="PF10370"/>
    </source>
</evidence>
<evidence type="ECO:0000256" key="2">
    <source>
        <dbReference type="ARBA" id="ARBA00022723"/>
    </source>
</evidence>
<dbReference type="InterPro" id="IPR011234">
    <property type="entry name" value="Fumarylacetoacetase-like_C"/>
</dbReference>
<evidence type="ECO:0000313" key="5">
    <source>
        <dbReference type="EMBL" id="NVO25561.1"/>
    </source>
</evidence>
<dbReference type="FunFam" id="3.90.850.10:FF:000002">
    <property type="entry name" value="2-hydroxyhepta-2,4-diene-1,7-dioate isomerase"/>
    <property type="match status" value="1"/>
</dbReference>
<dbReference type="SUPFAM" id="SSF56529">
    <property type="entry name" value="FAH"/>
    <property type="match status" value="1"/>
</dbReference>
<dbReference type="GO" id="GO:0016787">
    <property type="term" value="F:hydrolase activity"/>
    <property type="evidence" value="ECO:0007669"/>
    <property type="project" value="UniProtKB-KW"/>
</dbReference>
<comment type="similarity">
    <text evidence="1">Belongs to the FAH family.</text>
</comment>
<name>A0A850QIE1_9RHOB</name>
<dbReference type="GO" id="GO:0019752">
    <property type="term" value="P:carboxylic acid metabolic process"/>
    <property type="evidence" value="ECO:0007669"/>
    <property type="project" value="UniProtKB-ARBA"/>
</dbReference>
<dbReference type="Gene3D" id="3.90.850.10">
    <property type="entry name" value="Fumarylacetoacetase-like, C-terminal domain"/>
    <property type="match status" value="1"/>
</dbReference>
<dbReference type="PANTHER" id="PTHR42796">
    <property type="entry name" value="FUMARYLACETOACETATE HYDROLASE DOMAIN-CONTAINING PROTEIN 2A-RELATED"/>
    <property type="match status" value="1"/>
</dbReference>
<dbReference type="InterPro" id="IPR036663">
    <property type="entry name" value="Fumarylacetoacetase_C_sf"/>
</dbReference>
<sequence>MKLARFTQGGNTRIGKVEGDRVVDLSGLPGVGTSMRALIRDLETLRPALEAATAPSYALAEVVLQAPVNDPQKFLAIGMNYRKHAEEARQAGIPVPDSQFWFTKQVSCVNGPTGDVVKPSFSNQMDYEIELGMVIGRACRNVTREEAPSVIAGYMIVNDVSVRDWQKPSFTIGKSFDTSGPTGPWLTTADEVADPLALEMVGTVNGEERQRSMTGDMIYDIYDQIVHLTRVMTLMPGDIIATGTPSGIGAAQGKFLKSGDVMRMEITGLGQIENRVIADAGAEAPSSCDATVPA</sequence>
<dbReference type="InterPro" id="IPR018833">
    <property type="entry name" value="Rv2993c-like_N"/>
</dbReference>
<dbReference type="GO" id="GO:0046872">
    <property type="term" value="F:metal ion binding"/>
    <property type="evidence" value="ECO:0007669"/>
    <property type="project" value="UniProtKB-KW"/>
</dbReference>